<dbReference type="Proteomes" id="UP000069241">
    <property type="component" value="Chromosome"/>
</dbReference>
<dbReference type="EMBL" id="CP014229">
    <property type="protein sequence ID" value="AMD89508.1"/>
    <property type="molecule type" value="Genomic_DNA"/>
</dbReference>
<feature type="transmembrane region" description="Helical" evidence="1">
    <location>
        <begin position="42"/>
        <end position="68"/>
    </location>
</feature>
<proteinExistence type="predicted"/>
<feature type="transmembrane region" description="Helical" evidence="1">
    <location>
        <begin position="465"/>
        <end position="488"/>
    </location>
</feature>
<evidence type="ECO:0000313" key="4">
    <source>
        <dbReference type="Proteomes" id="UP000069241"/>
    </source>
</evidence>
<feature type="transmembrane region" description="Helical" evidence="1">
    <location>
        <begin position="388"/>
        <end position="405"/>
    </location>
</feature>
<sequence length="511" mass="54299">MEQLLEYLPSVLTWSNFLVLVCGSVGGLFFGAMPGLSPTMAVALLVPFTFYMPPVPSLLLLGAVYTSAVAGGSISAILLSIPGAPASIATLLDGYPMAKQGRAQEALYTTFFSSLIGGVVGALALIFLTPPMSEFAMRFGPSELFWTTVFGITVIAGLSSGAMLKGLFGGALGLLLGCIGESNVTGEGRFIFHEMLTAGIAIVPALIGLFAVPQVVEMMEDSHVVFEKLKVQIKGGLLRKVIKNHVKYLRTLTLGSILGTIIGVIPGAGAQVAGLMAYDQVKKMDKNPERFGTGDPEGVCASECANNATVAPACIPLLTLSIPGSPTAAVLLGGLLIQGLLPGPELFTKNADITYPFIIGMFIAQFFMFGFGILASRYTHVVSNVPNYMMFGIVMILCVFGSYCVQNSFADVLIMFCLGALMLLFKKLGIPSAPIVLGIILGPLAEENFLRGRLIANTDVGMWQYFFSGVLNQTLISLCLLSLIYAVCSEIRFARRAKARLAVRKKETTHA</sequence>
<feature type="transmembrane region" description="Helical" evidence="1">
    <location>
        <begin position="74"/>
        <end position="95"/>
    </location>
</feature>
<keyword evidence="1" id="KW-0812">Transmembrane</keyword>
<dbReference type="AlphaFoldDB" id="A0A109W982"/>
<feature type="transmembrane region" description="Helical" evidence="1">
    <location>
        <begin position="190"/>
        <end position="212"/>
    </location>
</feature>
<reference evidence="4" key="1">
    <citation type="submission" date="2016-02" db="EMBL/GenBank/DDBJ databases">
        <authorList>
            <person name="Holder M.E."/>
            <person name="Ajami N.J."/>
            <person name="Petrosino J.F."/>
        </authorList>
    </citation>
    <scope>NUCLEOTIDE SEQUENCE [LARGE SCALE GENOMIC DNA]</scope>
    <source>
        <strain evidence="4">CCUG 45958</strain>
    </source>
</reference>
<gene>
    <name evidence="3" type="ORF">AXF13_04915</name>
</gene>
<keyword evidence="1" id="KW-1133">Transmembrane helix</keyword>
<accession>A0A109W982</accession>
<dbReference type="Pfam" id="PF01970">
    <property type="entry name" value="TctA"/>
    <property type="match status" value="1"/>
</dbReference>
<feature type="transmembrane region" description="Helical" evidence="1">
    <location>
        <begin position="107"/>
        <end position="129"/>
    </location>
</feature>
<dbReference type="InterPro" id="IPR002823">
    <property type="entry name" value="DUF112_TM"/>
</dbReference>
<evidence type="ECO:0000256" key="1">
    <source>
        <dbReference type="SAM" id="Phobius"/>
    </source>
</evidence>
<keyword evidence="4" id="KW-1185">Reference proteome</keyword>
<dbReference type="RefSeq" id="WP_062251879.1">
    <property type="nucleotide sequence ID" value="NZ_CP014229.1"/>
</dbReference>
<dbReference type="KEGG" id="dfi:AXF13_04915"/>
<protein>
    <submittedName>
        <fullName evidence="3">C4-dicarboxylate ABC transporter permease</fullName>
    </submittedName>
</protein>
<organism evidence="3 4">
    <name type="scientific">Desulfovibrio fairfieldensis</name>
    <dbReference type="NCBI Taxonomy" id="44742"/>
    <lineage>
        <taxon>Bacteria</taxon>
        <taxon>Pseudomonadati</taxon>
        <taxon>Thermodesulfobacteriota</taxon>
        <taxon>Desulfovibrionia</taxon>
        <taxon>Desulfovibrionales</taxon>
        <taxon>Desulfovibrionaceae</taxon>
        <taxon>Desulfovibrio</taxon>
    </lineage>
</organism>
<feature type="transmembrane region" description="Helical" evidence="1">
    <location>
        <begin position="149"/>
        <end position="178"/>
    </location>
</feature>
<feature type="transmembrane region" description="Helical" evidence="1">
    <location>
        <begin position="412"/>
        <end position="445"/>
    </location>
</feature>
<evidence type="ECO:0000259" key="2">
    <source>
        <dbReference type="Pfam" id="PF01970"/>
    </source>
</evidence>
<feature type="domain" description="DUF112" evidence="2">
    <location>
        <begin position="18"/>
        <end position="437"/>
    </location>
</feature>
<name>A0A109W982_9BACT</name>
<feature type="transmembrane region" description="Helical" evidence="1">
    <location>
        <begin position="12"/>
        <end position="30"/>
    </location>
</feature>
<keyword evidence="1" id="KW-0472">Membrane</keyword>
<feature type="transmembrane region" description="Helical" evidence="1">
    <location>
        <begin position="355"/>
        <end position="376"/>
    </location>
</feature>
<dbReference type="PANTHER" id="PTHR35342">
    <property type="entry name" value="TRICARBOXYLIC TRANSPORT PROTEIN"/>
    <property type="match status" value="1"/>
</dbReference>
<feature type="transmembrane region" description="Helical" evidence="1">
    <location>
        <begin position="257"/>
        <end position="278"/>
    </location>
</feature>
<evidence type="ECO:0000313" key="3">
    <source>
        <dbReference type="EMBL" id="AMD89508.1"/>
    </source>
</evidence>
<dbReference type="PANTHER" id="PTHR35342:SF5">
    <property type="entry name" value="TRICARBOXYLIC TRANSPORT PROTEIN"/>
    <property type="match status" value="1"/>
</dbReference>
<dbReference type="STRING" id="44742.AXF13_04915"/>